<proteinExistence type="predicted"/>
<keyword evidence="1" id="KW-0732">Signal</keyword>
<evidence type="ECO:0000313" key="3">
    <source>
        <dbReference type="Proteomes" id="UP000193944"/>
    </source>
</evidence>
<reference evidence="2 3" key="2">
    <citation type="submission" date="2016-08" db="EMBL/GenBank/DDBJ databases">
        <title>Pervasive Adenine N6-methylation of Active Genes in Fungi.</title>
        <authorList>
            <consortium name="DOE Joint Genome Institute"/>
            <person name="Mondo S.J."/>
            <person name="Dannebaum R.O."/>
            <person name="Kuo R.C."/>
            <person name="Labutti K."/>
            <person name="Haridas S."/>
            <person name="Kuo A."/>
            <person name="Salamov A."/>
            <person name="Ahrendt S.R."/>
            <person name="Lipzen A."/>
            <person name="Sullivan W."/>
            <person name="Andreopoulos W.B."/>
            <person name="Clum A."/>
            <person name="Lindquist E."/>
            <person name="Daum C."/>
            <person name="Ramamoorthy G.K."/>
            <person name="Gryganskyi A."/>
            <person name="Culley D."/>
            <person name="Magnuson J.K."/>
            <person name="James T.Y."/>
            <person name="O'Malley M.A."/>
            <person name="Stajich J.E."/>
            <person name="Spatafora J.W."/>
            <person name="Visel A."/>
            <person name="Grigoriev I.V."/>
        </authorList>
    </citation>
    <scope>NUCLEOTIDE SEQUENCE [LARGE SCALE GENOMIC DNA]</scope>
    <source>
        <strain evidence="2 3">S4</strain>
    </source>
</reference>
<feature type="chain" id="PRO_5012575929" description="Extracellular membrane protein CFEM domain-containing protein" evidence="1">
    <location>
        <begin position="25"/>
        <end position="142"/>
    </location>
</feature>
<accession>A0A1Y1XDZ4</accession>
<sequence length="142" mass="16199">MNFKSIFVYLISFITVMLIPYCNGVNVCDYATTELAKCVCNMHKYIGFYGGGNINHLLRIEEDVCNKSNQCKDSFAHGIHKSQRDVCLQYLAIQLCKENLVGVYFKDSLMGDKFTQKLDGEICKIYKNGKHISSSYKNRGKI</sequence>
<protein>
    <recommendedName>
        <fullName evidence="4">Extracellular membrane protein CFEM domain-containing protein</fullName>
    </recommendedName>
</protein>
<gene>
    <name evidence="2" type="ORF">BCR32DRAFT_242955</name>
</gene>
<evidence type="ECO:0000256" key="1">
    <source>
        <dbReference type="SAM" id="SignalP"/>
    </source>
</evidence>
<reference evidence="2 3" key="1">
    <citation type="submission" date="2016-08" db="EMBL/GenBank/DDBJ databases">
        <title>A Parts List for Fungal Cellulosomes Revealed by Comparative Genomics.</title>
        <authorList>
            <consortium name="DOE Joint Genome Institute"/>
            <person name="Haitjema C.H."/>
            <person name="Gilmore S.P."/>
            <person name="Henske J.K."/>
            <person name="Solomon K.V."/>
            <person name="De Groot R."/>
            <person name="Kuo A."/>
            <person name="Mondo S.J."/>
            <person name="Salamov A.A."/>
            <person name="Labutti K."/>
            <person name="Zhao Z."/>
            <person name="Chiniquy J."/>
            <person name="Barry K."/>
            <person name="Brewer H.M."/>
            <person name="Purvine S.O."/>
            <person name="Wright A.T."/>
            <person name="Boxma B."/>
            <person name="Van Alen T."/>
            <person name="Hackstein J.H."/>
            <person name="Baker S.E."/>
            <person name="Grigoriev I.V."/>
            <person name="O'Malley M.A."/>
        </authorList>
    </citation>
    <scope>NUCLEOTIDE SEQUENCE [LARGE SCALE GENOMIC DNA]</scope>
    <source>
        <strain evidence="2 3">S4</strain>
    </source>
</reference>
<dbReference type="EMBL" id="MCFG01000061">
    <property type="protein sequence ID" value="ORX83980.1"/>
    <property type="molecule type" value="Genomic_DNA"/>
</dbReference>
<name>A0A1Y1XDZ4_9FUNG</name>
<comment type="caution">
    <text evidence="2">The sequence shown here is derived from an EMBL/GenBank/DDBJ whole genome shotgun (WGS) entry which is preliminary data.</text>
</comment>
<evidence type="ECO:0000313" key="2">
    <source>
        <dbReference type="EMBL" id="ORX83980.1"/>
    </source>
</evidence>
<dbReference type="AlphaFoldDB" id="A0A1Y1XDZ4"/>
<keyword evidence="3" id="KW-1185">Reference proteome</keyword>
<feature type="signal peptide" evidence="1">
    <location>
        <begin position="1"/>
        <end position="24"/>
    </location>
</feature>
<evidence type="ECO:0008006" key="4">
    <source>
        <dbReference type="Google" id="ProtNLM"/>
    </source>
</evidence>
<organism evidence="2 3">
    <name type="scientific">Anaeromyces robustus</name>
    <dbReference type="NCBI Taxonomy" id="1754192"/>
    <lineage>
        <taxon>Eukaryota</taxon>
        <taxon>Fungi</taxon>
        <taxon>Fungi incertae sedis</taxon>
        <taxon>Chytridiomycota</taxon>
        <taxon>Chytridiomycota incertae sedis</taxon>
        <taxon>Neocallimastigomycetes</taxon>
        <taxon>Neocallimastigales</taxon>
        <taxon>Neocallimastigaceae</taxon>
        <taxon>Anaeromyces</taxon>
    </lineage>
</organism>
<dbReference type="Proteomes" id="UP000193944">
    <property type="component" value="Unassembled WGS sequence"/>
</dbReference>